<dbReference type="InterPro" id="IPR005594">
    <property type="entry name" value="YadA_C"/>
</dbReference>
<evidence type="ECO:0000313" key="10">
    <source>
        <dbReference type="Proteomes" id="UP000229839"/>
    </source>
</evidence>
<keyword evidence="6" id="KW-0472">Membrane</keyword>
<evidence type="ECO:0000256" key="4">
    <source>
        <dbReference type="ARBA" id="ARBA00022692"/>
    </source>
</evidence>
<dbReference type="GO" id="GO:0009279">
    <property type="term" value="C:cell outer membrane"/>
    <property type="evidence" value="ECO:0007669"/>
    <property type="project" value="UniProtKB-SubCell"/>
</dbReference>
<evidence type="ECO:0000256" key="3">
    <source>
        <dbReference type="ARBA" id="ARBA00022452"/>
    </source>
</evidence>
<evidence type="ECO:0000256" key="1">
    <source>
        <dbReference type="ARBA" id="ARBA00004241"/>
    </source>
</evidence>
<keyword evidence="7" id="KW-0998">Cell outer membrane</keyword>
<dbReference type="AlphaFoldDB" id="A0A2N9Y7V1"/>
<feature type="domain" description="Trimeric autotransporter adhesin YadA-like C-terminal membrane anchor" evidence="8">
    <location>
        <begin position="70"/>
        <end position="122"/>
    </location>
</feature>
<keyword evidence="5" id="KW-0732">Signal</keyword>
<dbReference type="GO" id="GO:0009986">
    <property type="term" value="C:cell surface"/>
    <property type="evidence" value="ECO:0007669"/>
    <property type="project" value="UniProtKB-SubCell"/>
</dbReference>
<evidence type="ECO:0000256" key="2">
    <source>
        <dbReference type="ARBA" id="ARBA00004442"/>
    </source>
</evidence>
<dbReference type="InterPro" id="IPR045584">
    <property type="entry name" value="Pilin-like"/>
</dbReference>
<evidence type="ECO:0000256" key="6">
    <source>
        <dbReference type="ARBA" id="ARBA00023136"/>
    </source>
</evidence>
<organism evidence="9 10">
    <name type="scientific">Bartonella tribocorum</name>
    <dbReference type="NCBI Taxonomy" id="85701"/>
    <lineage>
        <taxon>Bacteria</taxon>
        <taxon>Pseudomonadati</taxon>
        <taxon>Pseudomonadota</taxon>
        <taxon>Alphaproteobacteria</taxon>
        <taxon>Hyphomicrobiales</taxon>
        <taxon>Bartonellaceae</taxon>
        <taxon>Bartonella</taxon>
    </lineage>
</organism>
<dbReference type="OrthoDB" id="1631723at2"/>
<evidence type="ECO:0000259" key="8">
    <source>
        <dbReference type="Pfam" id="PF03895"/>
    </source>
</evidence>
<sequence>MKIVLDDANEYTDKRFNDVVNHTVNNVIYKTTSYTDMKFEALRYELKEVRKESRRATAIGLAVSNLSYEDMPGSLSLSIGTGRWRNQSAFAVGAGYMSENGRIRSNISATGSGNHWGIGAGLRVKLN</sequence>
<dbReference type="RefSeq" id="WP_100129742.1">
    <property type="nucleotide sequence ID" value="NZ_NJGE01000064.1"/>
</dbReference>
<accession>A0A2N9Y7V1</accession>
<proteinExistence type="predicted"/>
<evidence type="ECO:0000313" key="9">
    <source>
        <dbReference type="EMBL" id="PIT67784.1"/>
    </source>
</evidence>
<dbReference type="EMBL" id="NJGE01000064">
    <property type="protein sequence ID" value="PIT67784.1"/>
    <property type="molecule type" value="Genomic_DNA"/>
</dbReference>
<evidence type="ECO:0000256" key="5">
    <source>
        <dbReference type="ARBA" id="ARBA00022729"/>
    </source>
</evidence>
<keyword evidence="3" id="KW-1134">Transmembrane beta strand</keyword>
<name>A0A2N9Y7V1_9HYPH</name>
<keyword evidence="4" id="KW-0812">Transmembrane</keyword>
<comment type="caution">
    <text evidence="9">The sequence shown here is derived from an EMBL/GenBank/DDBJ whole genome shotgun (WGS) entry which is preliminary data.</text>
</comment>
<dbReference type="Pfam" id="PF03895">
    <property type="entry name" value="YadA_anchor"/>
    <property type="match status" value="1"/>
</dbReference>
<evidence type="ECO:0000256" key="7">
    <source>
        <dbReference type="ARBA" id="ARBA00023237"/>
    </source>
</evidence>
<gene>
    <name evidence="9" type="ORF">CER18_09610</name>
</gene>
<reference evidence="9 10" key="1">
    <citation type="submission" date="2017-06" db="EMBL/GenBank/DDBJ databases">
        <title>Draft genome of Bartonella tribocorum strain L103, isolated from a rodent in Laos.</title>
        <authorList>
            <person name="Hadjadj L."/>
            <person name="Jiyipong T."/>
            <person name="Morand S."/>
            <person name="Diene S.M."/>
            <person name="Rolain J.-M."/>
        </authorList>
    </citation>
    <scope>NUCLEOTIDE SEQUENCE [LARGE SCALE GENOMIC DNA]</scope>
    <source>
        <strain evidence="9 10">L103</strain>
    </source>
</reference>
<dbReference type="Proteomes" id="UP000229839">
    <property type="component" value="Unassembled WGS sequence"/>
</dbReference>
<dbReference type="Gene3D" id="3.30.1300.30">
    <property type="entry name" value="GSPII I/J protein-like"/>
    <property type="match status" value="1"/>
</dbReference>
<dbReference type="SUPFAM" id="SSF54523">
    <property type="entry name" value="Pili subunits"/>
    <property type="match status" value="1"/>
</dbReference>
<comment type="subcellular location">
    <subcellularLocation>
        <location evidence="2">Cell outer membrane</location>
    </subcellularLocation>
    <subcellularLocation>
        <location evidence="1">Cell surface</location>
    </subcellularLocation>
</comment>
<protein>
    <submittedName>
        <fullName evidence="9">Cell surface protein</fullName>
    </submittedName>
</protein>